<gene>
    <name evidence="3" type="ORF">ACFPPA_04760</name>
</gene>
<reference evidence="4" key="1">
    <citation type="journal article" date="2019" name="Int. J. Syst. Evol. Microbiol.">
        <title>The Global Catalogue of Microorganisms (GCM) 10K type strain sequencing project: providing services to taxonomists for standard genome sequencing and annotation.</title>
        <authorList>
            <consortium name="The Broad Institute Genomics Platform"/>
            <consortium name="The Broad Institute Genome Sequencing Center for Infectious Disease"/>
            <person name="Wu L."/>
            <person name="Ma J."/>
        </authorList>
    </citation>
    <scope>NUCLEOTIDE SEQUENCE [LARGE SCALE GENOMIC DNA]</scope>
    <source>
        <strain evidence="4">CGMCC 1.16619</strain>
    </source>
</reference>
<feature type="region of interest" description="Disordered" evidence="1">
    <location>
        <begin position="37"/>
        <end position="66"/>
    </location>
</feature>
<evidence type="ECO:0000313" key="3">
    <source>
        <dbReference type="EMBL" id="MFC5525046.1"/>
    </source>
</evidence>
<feature type="compositionally biased region" description="Low complexity" evidence="1">
    <location>
        <begin position="37"/>
        <end position="56"/>
    </location>
</feature>
<protein>
    <recommendedName>
        <fullName evidence="5">Secreted protein</fullName>
    </recommendedName>
</protein>
<keyword evidence="2" id="KW-0732">Signal</keyword>
<keyword evidence="4" id="KW-1185">Reference proteome</keyword>
<feature type="chain" id="PRO_5045338465" description="Secreted protein" evidence="2">
    <location>
        <begin position="22"/>
        <end position="147"/>
    </location>
</feature>
<evidence type="ECO:0008006" key="5">
    <source>
        <dbReference type="Google" id="ProtNLM"/>
    </source>
</evidence>
<dbReference type="RefSeq" id="WP_377317758.1">
    <property type="nucleotide sequence ID" value="NZ_JBHSNF010000001.1"/>
</dbReference>
<evidence type="ECO:0000313" key="4">
    <source>
        <dbReference type="Proteomes" id="UP001596114"/>
    </source>
</evidence>
<accession>A0ABW0QJF5</accession>
<sequence>MKRLIGVISGSLLVGSVWAQAASQPLNLKLPAGDAMPPSDLPASSASSAKPAANPPGVYYGDTSGRMGNTGAVARATDCDDSTYNQPQVHGAVSTGVMSGSHIGTGTFNAGEVNVTKRYGSCDDPSGGVSFSIRVGESDFHGRGRGH</sequence>
<organism evidence="3 4">
    <name type="scientific">Rhodanobacter ginsengisoli</name>
    <dbReference type="NCBI Taxonomy" id="418646"/>
    <lineage>
        <taxon>Bacteria</taxon>
        <taxon>Pseudomonadati</taxon>
        <taxon>Pseudomonadota</taxon>
        <taxon>Gammaproteobacteria</taxon>
        <taxon>Lysobacterales</taxon>
        <taxon>Rhodanobacteraceae</taxon>
        <taxon>Rhodanobacter</taxon>
    </lineage>
</organism>
<evidence type="ECO:0000256" key="2">
    <source>
        <dbReference type="SAM" id="SignalP"/>
    </source>
</evidence>
<dbReference type="EMBL" id="JBHSNF010000001">
    <property type="protein sequence ID" value="MFC5525046.1"/>
    <property type="molecule type" value="Genomic_DNA"/>
</dbReference>
<feature type="signal peptide" evidence="2">
    <location>
        <begin position="1"/>
        <end position="21"/>
    </location>
</feature>
<evidence type="ECO:0000256" key="1">
    <source>
        <dbReference type="SAM" id="MobiDB-lite"/>
    </source>
</evidence>
<comment type="caution">
    <text evidence="3">The sequence shown here is derived from an EMBL/GenBank/DDBJ whole genome shotgun (WGS) entry which is preliminary data.</text>
</comment>
<proteinExistence type="predicted"/>
<dbReference type="Proteomes" id="UP001596114">
    <property type="component" value="Unassembled WGS sequence"/>
</dbReference>
<name>A0ABW0QJF5_9GAMM</name>